<accession>A0A1I0EV01</accession>
<dbReference type="STRING" id="930131.SAMN05216389_112106"/>
<dbReference type="EMBL" id="FOHE01000012">
    <property type="protein sequence ID" value="SET48960.1"/>
    <property type="molecule type" value="Genomic_DNA"/>
</dbReference>
<protein>
    <submittedName>
        <fullName evidence="1">Uncharacterized protein</fullName>
    </submittedName>
</protein>
<sequence>MYQDLVSEFGSSMVIRLFYWHFPNSTGRYKWHSKVALKLKYKKDGNYLPLSAMVGSSNLSHPAFNLNSPSKTAQECNVYIESGRVLMNMGVITIGQMEKNNYDMEEEKLIDFDIDGNWGSLLSSASLPVRPVGWKEQVELNRLSNQLEKLIGLKLPQCTTHNY</sequence>
<name>A0A1I0EV01_9BACI</name>
<gene>
    <name evidence="1" type="ORF">SAMN05216389_112106</name>
</gene>
<organism evidence="1 2">
    <name type="scientific">Oceanobacillus limi</name>
    <dbReference type="NCBI Taxonomy" id="930131"/>
    <lineage>
        <taxon>Bacteria</taxon>
        <taxon>Bacillati</taxon>
        <taxon>Bacillota</taxon>
        <taxon>Bacilli</taxon>
        <taxon>Bacillales</taxon>
        <taxon>Bacillaceae</taxon>
        <taxon>Oceanobacillus</taxon>
    </lineage>
</organism>
<dbReference type="AlphaFoldDB" id="A0A1I0EV01"/>
<proteinExistence type="predicted"/>
<reference evidence="1 2" key="1">
    <citation type="submission" date="2016-10" db="EMBL/GenBank/DDBJ databases">
        <authorList>
            <person name="de Groot N.N."/>
        </authorList>
    </citation>
    <scope>NUCLEOTIDE SEQUENCE [LARGE SCALE GENOMIC DNA]</scope>
    <source>
        <strain evidence="1 2">IBRC-M 10780</strain>
    </source>
</reference>
<keyword evidence="2" id="KW-1185">Reference proteome</keyword>
<dbReference type="Proteomes" id="UP000198618">
    <property type="component" value="Unassembled WGS sequence"/>
</dbReference>
<evidence type="ECO:0000313" key="2">
    <source>
        <dbReference type="Proteomes" id="UP000198618"/>
    </source>
</evidence>
<evidence type="ECO:0000313" key="1">
    <source>
        <dbReference type="EMBL" id="SET48960.1"/>
    </source>
</evidence>